<evidence type="ECO:0000256" key="3">
    <source>
        <dbReference type="ARBA" id="ARBA00022622"/>
    </source>
</evidence>
<keyword evidence="2" id="KW-1003">Cell membrane</keyword>
<dbReference type="PANTHER" id="PTHR31044:SF52">
    <property type="entry name" value="OS01G0631500 PROTEIN"/>
    <property type="match status" value="1"/>
</dbReference>
<evidence type="ECO:0000313" key="12">
    <source>
        <dbReference type="EMBL" id="CAH9114275.1"/>
    </source>
</evidence>
<dbReference type="FunFam" id="1.20.58.1040:FF:000001">
    <property type="entry name" value="Glucan endo-1,3-beta-glucosidase 4"/>
    <property type="match status" value="1"/>
</dbReference>
<keyword evidence="6" id="KW-1015">Disulfide bond</keyword>
<organism evidence="12 13">
    <name type="scientific">Cuscuta epithymum</name>
    <dbReference type="NCBI Taxonomy" id="186058"/>
    <lineage>
        <taxon>Eukaryota</taxon>
        <taxon>Viridiplantae</taxon>
        <taxon>Streptophyta</taxon>
        <taxon>Embryophyta</taxon>
        <taxon>Tracheophyta</taxon>
        <taxon>Spermatophyta</taxon>
        <taxon>Magnoliopsida</taxon>
        <taxon>eudicotyledons</taxon>
        <taxon>Gunneridae</taxon>
        <taxon>Pentapetalae</taxon>
        <taxon>asterids</taxon>
        <taxon>lamiids</taxon>
        <taxon>Solanales</taxon>
        <taxon>Convolvulaceae</taxon>
        <taxon>Cuscuteae</taxon>
        <taxon>Cuscuta</taxon>
        <taxon>Cuscuta subgen. Cuscuta</taxon>
    </lineage>
</organism>
<proteinExistence type="predicted"/>
<dbReference type="Pfam" id="PF07983">
    <property type="entry name" value="X8"/>
    <property type="match status" value="1"/>
</dbReference>
<feature type="domain" description="X8" evidence="11">
    <location>
        <begin position="150"/>
        <end position="234"/>
    </location>
</feature>
<dbReference type="SMART" id="SM00768">
    <property type="entry name" value="X8"/>
    <property type="match status" value="1"/>
</dbReference>
<dbReference type="InterPro" id="IPR044788">
    <property type="entry name" value="X8_dom_prot"/>
</dbReference>
<keyword evidence="4 10" id="KW-0732">Signal</keyword>
<dbReference type="GO" id="GO:0009506">
    <property type="term" value="C:plasmodesma"/>
    <property type="evidence" value="ECO:0007669"/>
    <property type="project" value="UniProtKB-ARBA"/>
</dbReference>
<feature type="region of interest" description="Disordered" evidence="9">
    <location>
        <begin position="71"/>
        <end position="148"/>
    </location>
</feature>
<feature type="region of interest" description="Disordered" evidence="9">
    <location>
        <begin position="225"/>
        <end position="304"/>
    </location>
</feature>
<dbReference type="InterPro" id="IPR012946">
    <property type="entry name" value="X8"/>
</dbReference>
<dbReference type="GO" id="GO:0005886">
    <property type="term" value="C:plasma membrane"/>
    <property type="evidence" value="ECO:0007669"/>
    <property type="project" value="UniProtKB-SubCell"/>
</dbReference>
<evidence type="ECO:0000256" key="4">
    <source>
        <dbReference type="ARBA" id="ARBA00022729"/>
    </source>
</evidence>
<keyword evidence="13" id="KW-1185">Reference proteome</keyword>
<feature type="compositionally biased region" description="Pro residues" evidence="9">
    <location>
        <begin position="117"/>
        <end position="142"/>
    </location>
</feature>
<evidence type="ECO:0000256" key="7">
    <source>
        <dbReference type="ARBA" id="ARBA00023180"/>
    </source>
</evidence>
<evidence type="ECO:0000256" key="1">
    <source>
        <dbReference type="ARBA" id="ARBA00004609"/>
    </source>
</evidence>
<sequence>MSSRVLCIAMLHLFCLFLLSGTSIAERHHGSKAIRKSKKQQLIDSPQELFSHTMTMYDEVKADADVPVINPVPTTPSTTPTLPPPAPPGSTITPIPPSTLIPPTLPNPATPTLTPTAPDPTLPTPPAPTLTPTLPNPNPNPTPSAASSGQWCVAIPGVPTTALQVALDYACGIGGADCSAIQTSGSCYLPNTLLAHASYAFNNYYQKNPVPTSCDFGGTASLTKTDPSTGTCSYSSSTASPTPPLTQSPPTSMLPPTTPTLTPTPIPLSPPTPTPAITLPPPGQTGVDTPEPLDYGAPTDSPNSAYTFSPNLVLLLMLSTLMLHHM</sequence>
<keyword evidence="8" id="KW-0449">Lipoprotein</keyword>
<keyword evidence="7" id="KW-0325">Glycoprotein</keyword>
<evidence type="ECO:0000256" key="10">
    <source>
        <dbReference type="SAM" id="SignalP"/>
    </source>
</evidence>
<feature type="signal peptide" evidence="10">
    <location>
        <begin position="1"/>
        <end position="25"/>
    </location>
</feature>
<evidence type="ECO:0000256" key="2">
    <source>
        <dbReference type="ARBA" id="ARBA00022475"/>
    </source>
</evidence>
<comment type="subcellular location">
    <subcellularLocation>
        <location evidence="1">Cell membrane</location>
        <topology evidence="1">Lipid-anchor</topology>
        <topology evidence="1">GPI-anchor</topology>
    </subcellularLocation>
</comment>
<evidence type="ECO:0000259" key="11">
    <source>
        <dbReference type="SMART" id="SM00768"/>
    </source>
</evidence>
<dbReference type="Gene3D" id="1.20.58.1040">
    <property type="match status" value="1"/>
</dbReference>
<evidence type="ECO:0000256" key="5">
    <source>
        <dbReference type="ARBA" id="ARBA00023136"/>
    </source>
</evidence>
<gene>
    <name evidence="12" type="ORF">CEPIT_LOCUS20646</name>
</gene>
<evidence type="ECO:0000313" key="13">
    <source>
        <dbReference type="Proteomes" id="UP001152523"/>
    </source>
</evidence>
<evidence type="ECO:0000256" key="9">
    <source>
        <dbReference type="SAM" id="MobiDB-lite"/>
    </source>
</evidence>
<dbReference type="EMBL" id="CAMAPF010000219">
    <property type="protein sequence ID" value="CAH9114275.1"/>
    <property type="molecule type" value="Genomic_DNA"/>
</dbReference>
<dbReference type="GO" id="GO:0098552">
    <property type="term" value="C:side of membrane"/>
    <property type="evidence" value="ECO:0007669"/>
    <property type="project" value="UniProtKB-KW"/>
</dbReference>
<evidence type="ECO:0000256" key="8">
    <source>
        <dbReference type="ARBA" id="ARBA00023288"/>
    </source>
</evidence>
<dbReference type="PANTHER" id="PTHR31044">
    <property type="entry name" value="BETA-1,3 GLUCANASE"/>
    <property type="match status" value="1"/>
</dbReference>
<name>A0AAV0E3Y9_9ASTE</name>
<feature type="compositionally biased region" description="Low complexity" evidence="9">
    <location>
        <begin position="227"/>
        <end position="240"/>
    </location>
</feature>
<feature type="compositionally biased region" description="Pro residues" evidence="9">
    <location>
        <begin position="81"/>
        <end position="109"/>
    </location>
</feature>
<keyword evidence="3" id="KW-0336">GPI-anchor</keyword>
<dbReference type="Proteomes" id="UP001152523">
    <property type="component" value="Unassembled WGS sequence"/>
</dbReference>
<dbReference type="PRINTS" id="PR01217">
    <property type="entry name" value="PRICHEXTENSN"/>
</dbReference>
<accession>A0AAV0E3Y9</accession>
<comment type="caution">
    <text evidence="12">The sequence shown here is derived from an EMBL/GenBank/DDBJ whole genome shotgun (WGS) entry which is preliminary data.</text>
</comment>
<feature type="chain" id="PRO_5043594657" description="X8 domain-containing protein" evidence="10">
    <location>
        <begin position="26"/>
        <end position="326"/>
    </location>
</feature>
<feature type="compositionally biased region" description="Low complexity" evidence="9">
    <location>
        <begin position="71"/>
        <end position="80"/>
    </location>
</feature>
<dbReference type="AlphaFoldDB" id="A0AAV0E3Y9"/>
<keyword evidence="5" id="KW-0472">Membrane</keyword>
<evidence type="ECO:0000256" key="6">
    <source>
        <dbReference type="ARBA" id="ARBA00023157"/>
    </source>
</evidence>
<protein>
    <recommendedName>
        <fullName evidence="11">X8 domain-containing protein</fullName>
    </recommendedName>
</protein>
<feature type="compositionally biased region" description="Pro residues" evidence="9">
    <location>
        <begin position="241"/>
        <end position="283"/>
    </location>
</feature>
<reference evidence="12" key="1">
    <citation type="submission" date="2022-07" db="EMBL/GenBank/DDBJ databases">
        <authorList>
            <person name="Macas J."/>
            <person name="Novak P."/>
            <person name="Neumann P."/>
        </authorList>
    </citation>
    <scope>NUCLEOTIDE SEQUENCE</scope>
</reference>